<dbReference type="RefSeq" id="WP_009301129.1">
    <property type="nucleotide sequence ID" value="NZ_JADMSW010000003.1"/>
</dbReference>
<reference evidence="2" key="1">
    <citation type="submission" date="2023-01" db="EMBL/GenBank/DDBJ databases">
        <title>Human gut microbiome strain richness.</title>
        <authorList>
            <person name="Chen-Liaw A."/>
        </authorList>
    </citation>
    <scope>NUCLEOTIDE SEQUENCE</scope>
    <source>
        <strain evidence="2">1001217st2_G6_1001217B_191108</strain>
    </source>
</reference>
<comment type="caution">
    <text evidence="2">The sequence shown here is derived from an EMBL/GenBank/DDBJ whole genome shotgun (WGS) entry which is preliminary data.</text>
</comment>
<evidence type="ECO:0000259" key="1">
    <source>
        <dbReference type="Pfam" id="PF19502"/>
    </source>
</evidence>
<protein>
    <submittedName>
        <fullName evidence="2">DUF6036 family nucleotidyltransferase</fullName>
    </submittedName>
</protein>
<accession>A0AB35IL91</accession>
<gene>
    <name evidence="2" type="ORF">PM738_15960</name>
</gene>
<organism evidence="2 3">
    <name type="scientific">Thomasclavelia ramosa</name>
    <dbReference type="NCBI Taxonomy" id="1547"/>
    <lineage>
        <taxon>Bacteria</taxon>
        <taxon>Bacillati</taxon>
        <taxon>Bacillota</taxon>
        <taxon>Erysipelotrichia</taxon>
        <taxon>Erysipelotrichales</taxon>
        <taxon>Coprobacillaceae</taxon>
        <taxon>Thomasclavelia</taxon>
    </lineage>
</organism>
<evidence type="ECO:0000313" key="3">
    <source>
        <dbReference type="Proteomes" id="UP001211987"/>
    </source>
</evidence>
<dbReference type="EMBL" id="JAQLKE010000036">
    <property type="protein sequence ID" value="MDB7085301.1"/>
    <property type="molecule type" value="Genomic_DNA"/>
</dbReference>
<dbReference type="AlphaFoldDB" id="A0AB35IL91"/>
<dbReference type="Pfam" id="PF19502">
    <property type="entry name" value="DUF6036"/>
    <property type="match status" value="1"/>
</dbReference>
<proteinExistence type="predicted"/>
<name>A0AB35IL91_9FIRM</name>
<dbReference type="InterPro" id="IPR045792">
    <property type="entry name" value="DUF6036"/>
</dbReference>
<evidence type="ECO:0000313" key="2">
    <source>
        <dbReference type="EMBL" id="MDB7085301.1"/>
    </source>
</evidence>
<dbReference type="Proteomes" id="UP001211987">
    <property type="component" value="Unassembled WGS sequence"/>
</dbReference>
<sequence>MLVPELADIEIVDRVEYQYLTVLIPSIENFALSKLFSSRPKDYNDLENYPILDMCDVEKLKEMLEEYLPYFVFADNPNYNFNYLDDLLNKRGLA</sequence>
<feature type="domain" description="DUF6036" evidence="1">
    <location>
        <begin position="16"/>
        <end position="67"/>
    </location>
</feature>